<dbReference type="GO" id="GO:0005886">
    <property type="term" value="C:plasma membrane"/>
    <property type="evidence" value="ECO:0007669"/>
    <property type="project" value="TreeGrafter"/>
</dbReference>
<dbReference type="SUPFAM" id="SSF69318">
    <property type="entry name" value="Integrin alpha N-terminal domain"/>
    <property type="match status" value="1"/>
</dbReference>
<name>A0A8J6N4V5_9BACT</name>
<evidence type="ECO:0000313" key="2">
    <source>
        <dbReference type="EMBL" id="MBC8198726.1"/>
    </source>
</evidence>
<proteinExistence type="predicted"/>
<dbReference type="Gene3D" id="3.40.50.10610">
    <property type="entry name" value="ABC-type transport auxiliary lipoprotein component"/>
    <property type="match status" value="1"/>
</dbReference>
<dbReference type="InterPro" id="IPR024881">
    <property type="entry name" value="Tip"/>
</dbReference>
<dbReference type="InterPro" id="IPR013517">
    <property type="entry name" value="FG-GAP"/>
</dbReference>
<dbReference type="Pfam" id="PF13517">
    <property type="entry name" value="FG-GAP_3"/>
    <property type="match status" value="1"/>
</dbReference>
<dbReference type="PANTHER" id="PTHR13412:SF0">
    <property type="entry name" value="T-CELL IMMUNOMODULATORY PROTEIN"/>
    <property type="match status" value="1"/>
</dbReference>
<dbReference type="EMBL" id="JACNLL010000022">
    <property type="protein sequence ID" value="MBC8198726.1"/>
    <property type="molecule type" value="Genomic_DNA"/>
</dbReference>
<evidence type="ECO:0000313" key="3">
    <source>
        <dbReference type="Proteomes" id="UP000603545"/>
    </source>
</evidence>
<accession>A0A8J6N4V5</accession>
<sequence>MKTSFNKIIRLALLTLALTAIIISPDFAFAKQSRIAIVPFTMNAEKDLTYLQEGILSMLSSRLSWENKVSVIARQETATAVKKISAPLNEAKARKIGAILKADYVLFGSLTIFGNSVSLDAKMVDISDSKKPPLSFFNQSQGMEEVIPRINLFAEEINEKLFGRKIAVRQLPQQRVPVQRPSQYIHPERLLTGEFVEPEEAGGGRSPFVITGRSDATPGFWKSKNFRMQIKGLALGDVDGDGKTETIMITKQEVHIYRSENDRFTKIKEITGKKYYKYLAVDVADINKDGKAEIFVTCLDKPGKSLKSFVLEFNGSDFKTIADDENWYFRVIPRPVLGPMLVGQKMGISDLFMPGVYELVWTGSSYKPHGKVAMGLPENITVFGFTMGDLFNNKGEVVAAFDEEERLRIYTTGGSQEWKSDERFGGSENYIDIDFQDKEADYESRVYLPHRLFIVDLNKDGKTELITVKNKSISGHLFRKFRHYSGAWFESLSWDGLGLAKNWHTRKVSGYICDYAIGDINNDGGLELVAAIVSKRDVLGQKAKSTVITYDLAPLTER</sequence>
<protein>
    <submittedName>
        <fullName evidence="2">VCBS repeat-containing protein</fullName>
    </submittedName>
</protein>
<reference evidence="2 3" key="1">
    <citation type="submission" date="2020-08" db="EMBL/GenBank/DDBJ databases">
        <title>Bridging the membrane lipid divide: bacteria of the FCB group superphylum have the potential to synthesize archaeal ether lipids.</title>
        <authorList>
            <person name="Villanueva L."/>
            <person name="Von Meijenfeldt F.A.B."/>
            <person name="Westbye A.B."/>
            <person name="Yadav S."/>
            <person name="Hopmans E.C."/>
            <person name="Dutilh B.E."/>
            <person name="Sinninghe Damste J.S."/>
        </authorList>
    </citation>
    <scope>NUCLEOTIDE SEQUENCE [LARGE SCALE GENOMIC DNA]</scope>
    <source>
        <strain evidence="2">NIOZ-UU82</strain>
    </source>
</reference>
<comment type="caution">
    <text evidence="2">The sequence shown here is derived from an EMBL/GenBank/DDBJ whole genome shotgun (WGS) entry which is preliminary data.</text>
</comment>
<evidence type="ECO:0000256" key="1">
    <source>
        <dbReference type="ARBA" id="ARBA00022729"/>
    </source>
</evidence>
<keyword evidence="1" id="KW-0732">Signal</keyword>
<gene>
    <name evidence="2" type="ORF">H8E80_01585</name>
</gene>
<dbReference type="AlphaFoldDB" id="A0A8J6N4V5"/>
<organism evidence="2 3">
    <name type="scientific">Candidatus Desulfaltia bathyphila</name>
    <dbReference type="NCBI Taxonomy" id="2841697"/>
    <lineage>
        <taxon>Bacteria</taxon>
        <taxon>Pseudomonadati</taxon>
        <taxon>Thermodesulfobacteriota</taxon>
        <taxon>Desulfobacteria</taxon>
        <taxon>Desulfobacterales</taxon>
        <taxon>Desulfobacterales incertae sedis</taxon>
        <taxon>Candidatus Desulfaltia</taxon>
    </lineage>
</organism>
<dbReference type="Proteomes" id="UP000603545">
    <property type="component" value="Unassembled WGS sequence"/>
</dbReference>
<dbReference type="PANTHER" id="PTHR13412">
    <property type="entry name" value="T-CELL IMMUNOMODULATORY PROTEIN HOMOLOG"/>
    <property type="match status" value="1"/>
</dbReference>
<dbReference type="InterPro" id="IPR028994">
    <property type="entry name" value="Integrin_alpha_N"/>
</dbReference>